<proteinExistence type="predicted"/>
<dbReference type="NCBIfam" id="TIGR02678">
    <property type="entry name" value="TIGR02678 family protein"/>
    <property type="match status" value="1"/>
</dbReference>
<reference evidence="1 3" key="1">
    <citation type="submission" date="2018-06" db="EMBL/GenBank/DDBJ databases">
        <authorList>
            <consortium name="Pathogen Informatics"/>
            <person name="Doyle S."/>
        </authorList>
    </citation>
    <scope>NUCLEOTIDE SEQUENCE [LARGE SCALE GENOMIC DNA]</scope>
    <source>
        <strain evidence="1 3">NCTC10597</strain>
    </source>
</reference>
<dbReference type="Proteomes" id="UP000254330">
    <property type="component" value="Unassembled WGS sequence"/>
</dbReference>
<sequence>MDELFDEKAVQSLDYLLHHFWVLRKEEPKMYQQIRERQKVIQRYVSEKLGLQLHVRQHFIKLEKIPIKPESWMGIQSFQAPMDYMIFCYALAYIESKGIEEQFLLSELCEEIRALSYEEEELDWTLFQHRKSLIRTIQTLAELHLIETIDGDVKRFDHHEDQEVLYEVTIYSRYFMRVYPDEFTMFSSAEELLHLEHSLTNEDERRKRVYRQLFMSPVMYRQEGQDPDFLYIRNFRNRMSDDIEKHSDFKLHVFKNAAFLSVTEPKNYYELFPNTKSVTDILLQLSSYLHKNVAHYPPQENGDIILTDGQLNTIIQELKNELGEGWAKLYREKSVAAVRQDVVTELVYWQMVTVEQGFIHIHPLLGVLSGSYPADYQKEGEV</sequence>
<evidence type="ECO:0000313" key="4">
    <source>
        <dbReference type="Proteomes" id="UP000294641"/>
    </source>
</evidence>
<evidence type="ECO:0000313" key="3">
    <source>
        <dbReference type="Proteomes" id="UP000254330"/>
    </source>
</evidence>
<dbReference type="OrthoDB" id="1654131at2"/>
<dbReference type="InterPro" id="IPR013494">
    <property type="entry name" value="CHP02678"/>
</dbReference>
<name>A0A8B4QD54_9BACL</name>
<dbReference type="EMBL" id="SNZG01000042">
    <property type="protein sequence ID" value="TDR34203.1"/>
    <property type="molecule type" value="Genomic_DNA"/>
</dbReference>
<accession>A0A8B4QD54</accession>
<gene>
    <name evidence="2" type="ORF">DFR61_14216</name>
    <name evidence="1" type="ORF">NCTC10597_02305</name>
</gene>
<keyword evidence="4" id="KW-1185">Reference proteome</keyword>
<organism evidence="1 3">
    <name type="scientific">Kurthia zopfii</name>
    <dbReference type="NCBI Taxonomy" id="1650"/>
    <lineage>
        <taxon>Bacteria</taxon>
        <taxon>Bacillati</taxon>
        <taxon>Bacillota</taxon>
        <taxon>Bacilli</taxon>
        <taxon>Bacillales</taxon>
        <taxon>Caryophanaceae</taxon>
        <taxon>Kurthia</taxon>
    </lineage>
</organism>
<reference evidence="2 4" key="2">
    <citation type="submission" date="2019-03" db="EMBL/GenBank/DDBJ databases">
        <title>Genomic Encyclopedia of Type Strains, Phase IV (KMG-IV): sequencing the most valuable type-strain genomes for metagenomic binning, comparative biology and taxonomic classification.</title>
        <authorList>
            <person name="Goeker M."/>
        </authorList>
    </citation>
    <scope>NUCLEOTIDE SEQUENCE [LARGE SCALE GENOMIC DNA]</scope>
    <source>
        <strain evidence="2 4">DSM 20580</strain>
    </source>
</reference>
<dbReference type="AlphaFoldDB" id="A0A8B4QD54"/>
<dbReference type="Pfam" id="PF09661">
    <property type="entry name" value="DUF2398"/>
    <property type="match status" value="1"/>
</dbReference>
<protein>
    <submittedName>
        <fullName evidence="1">Protein of uncharacterized function (DUF2398)</fullName>
    </submittedName>
    <submittedName>
        <fullName evidence="2">Uncharacterized protein (TIGR02678 family)</fullName>
    </submittedName>
</protein>
<comment type="caution">
    <text evidence="1">The sequence shown here is derived from an EMBL/GenBank/DDBJ whole genome shotgun (WGS) entry which is preliminary data.</text>
</comment>
<dbReference type="Proteomes" id="UP000294641">
    <property type="component" value="Unassembled WGS sequence"/>
</dbReference>
<evidence type="ECO:0000313" key="1">
    <source>
        <dbReference type="EMBL" id="STX10558.1"/>
    </source>
</evidence>
<dbReference type="RefSeq" id="WP_109350667.1">
    <property type="nucleotide sequence ID" value="NZ_BJUE01000086.1"/>
</dbReference>
<dbReference type="EMBL" id="UGNP01000001">
    <property type="protein sequence ID" value="STX10558.1"/>
    <property type="molecule type" value="Genomic_DNA"/>
</dbReference>
<evidence type="ECO:0000313" key="2">
    <source>
        <dbReference type="EMBL" id="TDR34203.1"/>
    </source>
</evidence>